<sequence>MQFPYRKEKMSYNNFRESRLRFSDSLNGQRWIFLRKGLDDFRDGFPPSSDNMIVYGKKHPVSIIMKNSTGNSSYTAPGKKRKKCTKTQIYLSKLSPLQQARRDYVAQIEHCLKRHPTVLYPRLEKSSSPKLFEEVAGVSGPEILFKSKAGYNDYQRETQTPQEVQDHMEDKQMKVTGCKKLVHSKEPLGKKACTSLSKVTEGGKKATQSHLAPLHEHTKRVTKHFCDWVMSLVSKTKLLPSVLFHSKT</sequence>
<dbReference type="GO" id="GO:0045815">
    <property type="term" value="P:transcription initiation-coupled chromatin remodeling"/>
    <property type="evidence" value="ECO:0007669"/>
    <property type="project" value="TreeGrafter"/>
</dbReference>
<reference evidence="2" key="1">
    <citation type="submission" date="2019-08" db="EMBL/GenBank/DDBJ databases">
        <title>Three high-quality genomes provides insights into domestication of ducks.</title>
        <authorList>
            <person name="Hou Z.C."/>
            <person name="Zhu F."/>
            <person name="Yin Z.T."/>
            <person name="Zhang F."/>
        </authorList>
    </citation>
    <scope>NUCLEOTIDE SEQUENCE [LARGE SCALE GENOMIC DNA]</scope>
</reference>
<evidence type="ECO:0000313" key="3">
    <source>
        <dbReference type="Proteomes" id="UP000694400"/>
    </source>
</evidence>
<accession>A0A8B9TGH8</accession>
<name>A0A8B9TGH8_ANAPL</name>
<dbReference type="Proteomes" id="UP000694400">
    <property type="component" value="Chromosome 4"/>
</dbReference>
<dbReference type="Ensembl" id="ENSAPLT00020021987.1">
    <property type="protein sequence ID" value="ENSAPLP00020020351.1"/>
    <property type="gene ID" value="ENSAPLG00020014328.1"/>
</dbReference>
<dbReference type="PANTHER" id="PTHR46449">
    <property type="entry name" value="ZGC:158260"/>
    <property type="match status" value="1"/>
</dbReference>
<comment type="similarity">
    <text evidence="1">Belongs to the FAM47 family.</text>
</comment>
<proteinExistence type="inferred from homology"/>
<dbReference type="Pfam" id="PF14642">
    <property type="entry name" value="FAM47"/>
    <property type="match status" value="1"/>
</dbReference>
<reference evidence="2" key="3">
    <citation type="submission" date="2025-09" db="UniProtKB">
        <authorList>
            <consortium name="Ensembl"/>
        </authorList>
    </citation>
    <scope>IDENTIFICATION</scope>
</reference>
<evidence type="ECO:0000313" key="2">
    <source>
        <dbReference type="Ensembl" id="ENSAPLP00020020351.1"/>
    </source>
</evidence>
<dbReference type="PANTHER" id="PTHR46449:SF5">
    <property type="entry name" value="FAMILY WITH SEQUENCE SIMILARITY 47 MEMBER E"/>
    <property type="match status" value="1"/>
</dbReference>
<dbReference type="InterPro" id="IPR032743">
    <property type="entry name" value="FAM47"/>
</dbReference>
<reference evidence="2" key="2">
    <citation type="submission" date="2025-08" db="UniProtKB">
        <authorList>
            <consortium name="Ensembl"/>
        </authorList>
    </citation>
    <scope>IDENTIFICATION</scope>
</reference>
<organism evidence="2 3">
    <name type="scientific">Anas platyrhynchos</name>
    <name type="common">Mallard</name>
    <name type="synonym">Anas boschas</name>
    <dbReference type="NCBI Taxonomy" id="8839"/>
    <lineage>
        <taxon>Eukaryota</taxon>
        <taxon>Metazoa</taxon>
        <taxon>Chordata</taxon>
        <taxon>Craniata</taxon>
        <taxon>Vertebrata</taxon>
        <taxon>Euteleostomi</taxon>
        <taxon>Archelosauria</taxon>
        <taxon>Archosauria</taxon>
        <taxon>Dinosauria</taxon>
        <taxon>Saurischia</taxon>
        <taxon>Theropoda</taxon>
        <taxon>Coelurosauria</taxon>
        <taxon>Aves</taxon>
        <taxon>Neognathae</taxon>
        <taxon>Galloanserae</taxon>
        <taxon>Anseriformes</taxon>
        <taxon>Anatidae</taxon>
        <taxon>Anatinae</taxon>
        <taxon>Anas</taxon>
    </lineage>
</organism>
<evidence type="ECO:0000256" key="1">
    <source>
        <dbReference type="ARBA" id="ARBA00005277"/>
    </source>
</evidence>
<protein>
    <submittedName>
        <fullName evidence="2">Uncharacterized protein</fullName>
    </submittedName>
</protein>
<dbReference type="GO" id="GO:0000785">
    <property type="term" value="C:chromatin"/>
    <property type="evidence" value="ECO:0007669"/>
    <property type="project" value="TreeGrafter"/>
</dbReference>
<dbReference type="AlphaFoldDB" id="A0A8B9TGH8"/>